<comment type="pathway">
    <text evidence="1">Cofactor biosynthesis; riboflavin biosynthesis.</text>
</comment>
<dbReference type="PANTHER" id="PTHR38011:SF7">
    <property type="entry name" value="2,5-DIAMINO-6-RIBOSYLAMINO-4(3H)-PYRIMIDINONE 5'-PHOSPHATE REDUCTASE"/>
    <property type="match status" value="1"/>
</dbReference>
<dbReference type="InterPro" id="IPR050765">
    <property type="entry name" value="Riboflavin_Biosynth_HTPR"/>
</dbReference>
<keyword evidence="3 5" id="KW-0560">Oxidoreductase</keyword>
<dbReference type="PANTHER" id="PTHR38011">
    <property type="entry name" value="DIHYDROFOLATE REDUCTASE FAMILY PROTEIN (AFU_ORTHOLOGUE AFUA_8G06820)"/>
    <property type="match status" value="1"/>
</dbReference>
<keyword evidence="2" id="KW-0521">NADP</keyword>
<evidence type="ECO:0000313" key="6">
    <source>
        <dbReference type="Proteomes" id="UP001364224"/>
    </source>
</evidence>
<dbReference type="Gene3D" id="3.40.430.10">
    <property type="entry name" value="Dihydrofolate Reductase, subunit A"/>
    <property type="match status" value="1"/>
</dbReference>
<evidence type="ECO:0000256" key="1">
    <source>
        <dbReference type="ARBA" id="ARBA00005104"/>
    </source>
</evidence>
<protein>
    <submittedName>
        <fullName evidence="5">Diaminohydroxyphosphoribosylaminopyrimidine deaminase/5-amino-6-(5-phosphoribosylamino)uracil reductase</fullName>
        <ecNumber evidence="5">1.1.1.193</ecNumber>
        <ecNumber evidence="5">3.5.4.26</ecNumber>
    </submittedName>
</protein>
<comment type="caution">
    <text evidence="5">The sequence shown here is derived from an EMBL/GenBank/DDBJ whole genome shotgun (WGS) entry which is preliminary data.</text>
</comment>
<reference evidence="5 6" key="1">
    <citation type="submission" date="2024-02" db="EMBL/GenBank/DDBJ databases">
        <title>Adaptive strategies in a cosmopolitan and abundant soil bacterium.</title>
        <authorList>
            <person name="Carini P."/>
        </authorList>
    </citation>
    <scope>NUCLEOTIDE SEQUENCE [LARGE SCALE GENOMIC DNA]</scope>
    <source>
        <strain evidence="5 6">AZCC 1608</strain>
    </source>
</reference>
<proteinExistence type="predicted"/>
<evidence type="ECO:0000259" key="4">
    <source>
        <dbReference type="Pfam" id="PF01872"/>
    </source>
</evidence>
<evidence type="ECO:0000256" key="2">
    <source>
        <dbReference type="ARBA" id="ARBA00022857"/>
    </source>
</evidence>
<dbReference type="EC" id="3.5.4.26" evidence="5"/>
<feature type="domain" description="Bacterial bifunctional deaminase-reductase C-terminal" evidence="4">
    <location>
        <begin position="109"/>
        <end position="276"/>
    </location>
</feature>
<dbReference type="RefSeq" id="WP_334478235.1">
    <property type="nucleotide sequence ID" value="NZ_JAZHRV010000001.1"/>
</dbReference>
<dbReference type="SUPFAM" id="SSF53597">
    <property type="entry name" value="Dihydrofolate reductase-like"/>
    <property type="match status" value="1"/>
</dbReference>
<dbReference type="Pfam" id="PF01872">
    <property type="entry name" value="RibD_C"/>
    <property type="match status" value="1"/>
</dbReference>
<keyword evidence="5" id="KW-0378">Hydrolase</keyword>
<dbReference type="InterPro" id="IPR024072">
    <property type="entry name" value="DHFR-like_dom_sf"/>
</dbReference>
<gene>
    <name evidence="5" type="ORF">V1286_001240</name>
</gene>
<dbReference type="EC" id="1.1.1.193" evidence="5"/>
<dbReference type="EMBL" id="JAZHRV010000001">
    <property type="protein sequence ID" value="MEH2553711.1"/>
    <property type="molecule type" value="Genomic_DNA"/>
</dbReference>
<evidence type="ECO:0000313" key="5">
    <source>
        <dbReference type="EMBL" id="MEH2553711.1"/>
    </source>
</evidence>
<dbReference type="Proteomes" id="UP001364224">
    <property type="component" value="Unassembled WGS sequence"/>
</dbReference>
<dbReference type="GO" id="GO:0008835">
    <property type="term" value="F:diaminohydroxyphosphoribosylaminopyrimidine deaminase activity"/>
    <property type="evidence" value="ECO:0007669"/>
    <property type="project" value="UniProtKB-EC"/>
</dbReference>
<accession>A0ABU8B596</accession>
<evidence type="ECO:0000256" key="3">
    <source>
        <dbReference type="ARBA" id="ARBA00023002"/>
    </source>
</evidence>
<organism evidence="5 6">
    <name type="scientific">Bradyrhizobium algeriense</name>
    <dbReference type="NCBI Taxonomy" id="634784"/>
    <lineage>
        <taxon>Bacteria</taxon>
        <taxon>Pseudomonadati</taxon>
        <taxon>Pseudomonadota</taxon>
        <taxon>Alphaproteobacteria</taxon>
        <taxon>Hyphomicrobiales</taxon>
        <taxon>Nitrobacteraceae</taxon>
        <taxon>Bradyrhizobium</taxon>
    </lineage>
</organism>
<dbReference type="InterPro" id="IPR002734">
    <property type="entry name" value="RibDG_C"/>
</dbReference>
<dbReference type="GO" id="GO:0008703">
    <property type="term" value="F:5-amino-6-(5-phosphoribosylamino)uracil reductase activity"/>
    <property type="evidence" value="ECO:0007669"/>
    <property type="project" value="UniProtKB-EC"/>
</dbReference>
<name>A0ABU8B596_9BRAD</name>
<sequence length="323" mass="35092">MNARRSFAGDLPLPGAFVEHREFRIIPLEIRWISAAEWSIVALIVHRFRISISAVLLGKLRTREFASSDAWESFVQRFRRGKQPLPQAWADLFGPLRNGGVDDLVIVGQIGQSLDGRIATASGHSKYINCPAGIEHLHRLRALVDIVVIGVGTAVADDPQLTVRQVAGPQPARAVIDPRGRLGANARLFADDGVRRLLITAEGTRCTLHPGVEVVTLPAQDGNIAPSAIVASLTRRGMRRVLIEGGADTLSRFIAARCLDRLHITVSPVMLGAGGPGIELPPLERADQAHRMPVRVHMIEDDVLFDCDLSAQRVVLGVAKKST</sequence>
<keyword evidence="6" id="KW-1185">Reference proteome</keyword>